<evidence type="ECO:0000313" key="1">
    <source>
        <dbReference type="EMBL" id="VFK59020.1"/>
    </source>
</evidence>
<sequence length="89" mass="10022">MEGNTYVYDLPPECGRIESRISRCVENAIRAQTIEIAICDAEQAERDETAYLLDNPANRAHLLEAAKNVANKRNLVNVDLDDLIGEHRL</sequence>
<organism evidence="1">
    <name type="scientific">Candidatus Kentrum sp. TC</name>
    <dbReference type="NCBI Taxonomy" id="2126339"/>
    <lineage>
        <taxon>Bacteria</taxon>
        <taxon>Pseudomonadati</taxon>
        <taxon>Pseudomonadota</taxon>
        <taxon>Gammaproteobacteria</taxon>
        <taxon>Candidatus Kentrum</taxon>
    </lineage>
</organism>
<name>A0A450ZZ07_9GAMM</name>
<dbReference type="EMBL" id="CAADFW010000028">
    <property type="protein sequence ID" value="VFK59020.1"/>
    <property type="molecule type" value="Genomic_DNA"/>
</dbReference>
<accession>A0A450ZZ07</accession>
<proteinExistence type="predicted"/>
<protein>
    <submittedName>
        <fullName evidence="1">Uncharacterized protein</fullName>
    </submittedName>
</protein>
<gene>
    <name evidence="1" type="ORF">BECKTC1821F_GA0114240_102835</name>
</gene>
<dbReference type="Gene3D" id="6.10.250.330">
    <property type="match status" value="1"/>
</dbReference>
<reference evidence="1" key="1">
    <citation type="submission" date="2019-02" db="EMBL/GenBank/DDBJ databases">
        <authorList>
            <person name="Gruber-Vodicka R. H."/>
            <person name="Seah K. B. B."/>
        </authorList>
    </citation>
    <scope>NUCLEOTIDE SEQUENCE</scope>
    <source>
        <strain evidence="1">BECK_BZ126</strain>
    </source>
</reference>
<dbReference type="AlphaFoldDB" id="A0A450ZZ07"/>